<dbReference type="Pfam" id="PF13527">
    <property type="entry name" value="Acetyltransf_9"/>
    <property type="match status" value="1"/>
</dbReference>
<reference evidence="2" key="1">
    <citation type="journal article" date="2014" name="Front. Microbiol.">
        <title>High frequency of phylogenetically diverse reductive dehalogenase-homologous genes in deep subseafloor sedimentary metagenomes.</title>
        <authorList>
            <person name="Kawai M."/>
            <person name="Futagami T."/>
            <person name="Toyoda A."/>
            <person name="Takaki Y."/>
            <person name="Nishi S."/>
            <person name="Hori S."/>
            <person name="Arai W."/>
            <person name="Tsubouchi T."/>
            <person name="Morono Y."/>
            <person name="Uchiyama I."/>
            <person name="Ito T."/>
            <person name="Fujiyama A."/>
            <person name="Inagaki F."/>
            <person name="Takami H."/>
        </authorList>
    </citation>
    <scope>NUCLEOTIDE SEQUENCE</scope>
    <source>
        <strain evidence="2">Expedition CK06-06</strain>
    </source>
</reference>
<evidence type="ECO:0000259" key="1">
    <source>
        <dbReference type="PROSITE" id="PS51186"/>
    </source>
</evidence>
<dbReference type="AlphaFoldDB" id="X1MUR4"/>
<organism evidence="2">
    <name type="scientific">marine sediment metagenome</name>
    <dbReference type="NCBI Taxonomy" id="412755"/>
    <lineage>
        <taxon>unclassified sequences</taxon>
        <taxon>metagenomes</taxon>
        <taxon>ecological metagenomes</taxon>
    </lineage>
</organism>
<gene>
    <name evidence="2" type="ORF">S06H3_41972</name>
</gene>
<protein>
    <recommendedName>
        <fullName evidence="1">N-acetyltransferase domain-containing protein</fullName>
    </recommendedName>
</protein>
<dbReference type="SUPFAM" id="SSF55729">
    <property type="entry name" value="Acyl-CoA N-acyltransferases (Nat)"/>
    <property type="match status" value="1"/>
</dbReference>
<sequence>DDLRKSFNELSKEIFGIDFELFYKSGAWNDRYVCYSYVYKGKVVSNVSINKLDMIINNKKVKALQIGTVMTHSSFRGNGLAGKLTRYVLEKYEGLYQIIYLFANKSVLNFYPKYGFKSLKQSQFTWDIDMEISDNDNIKKLDVKNNQDLELIKRLAIERRALSNIFSVENAQHLLLFYCLYVFTESIYYIEELDTIVIYEKSKGVIDIYDIVSPEAVDFERIVSIIATRNESKVIFHFTPTFKEIEIEKIPYDDSDDMLFVKSK</sequence>
<accession>X1MUR4</accession>
<evidence type="ECO:0000313" key="2">
    <source>
        <dbReference type="EMBL" id="GAI34988.1"/>
    </source>
</evidence>
<dbReference type="PROSITE" id="PS51186">
    <property type="entry name" value="GNAT"/>
    <property type="match status" value="1"/>
</dbReference>
<proteinExistence type="predicted"/>
<feature type="non-terminal residue" evidence="2">
    <location>
        <position position="1"/>
    </location>
</feature>
<comment type="caution">
    <text evidence="2">The sequence shown here is derived from an EMBL/GenBank/DDBJ whole genome shotgun (WGS) entry which is preliminary data.</text>
</comment>
<dbReference type="EMBL" id="BARV01025913">
    <property type="protein sequence ID" value="GAI34988.1"/>
    <property type="molecule type" value="Genomic_DNA"/>
</dbReference>
<dbReference type="InterPro" id="IPR000182">
    <property type="entry name" value="GNAT_dom"/>
</dbReference>
<dbReference type="GO" id="GO:0016747">
    <property type="term" value="F:acyltransferase activity, transferring groups other than amino-acyl groups"/>
    <property type="evidence" value="ECO:0007669"/>
    <property type="project" value="InterPro"/>
</dbReference>
<dbReference type="InterPro" id="IPR016181">
    <property type="entry name" value="Acyl_CoA_acyltransferase"/>
</dbReference>
<feature type="domain" description="N-acetyltransferase" evidence="1">
    <location>
        <begin position="1"/>
        <end position="135"/>
    </location>
</feature>
<name>X1MUR4_9ZZZZ</name>
<feature type="non-terminal residue" evidence="2">
    <location>
        <position position="264"/>
    </location>
</feature>
<dbReference type="Gene3D" id="3.40.630.30">
    <property type="match status" value="1"/>
</dbReference>